<dbReference type="SUPFAM" id="SSF46785">
    <property type="entry name" value="Winged helix' DNA-binding domain"/>
    <property type="match status" value="1"/>
</dbReference>
<sequence>MRRLPPLSALRAFESAARLGSFKKAATELGVTPTAISHQIRSLEEHSGLRLFERRPRRVVLTEDGAQLLPVLERGFDSFEAIFAQLTGNERRARVSISATTAFTAKWLVPRVAGFQRDHPAIDLQLHASERPLDLAAEGIDLAVRYGDGSFAGLETEAMFDDHFVPVASPDLRITGPESLRTVPLIHFAWARAHPADPIWERWFAAAGIASTPPLSQLRFSDESHAIQAAVAGQGLALLSRHLVREDLIAGRLVQPFGPDMPGRTYHLVRDKRRPPSAAIAAVIEWLRGEAQRSRADFEADAEKARRIPNVGDMAEADWSASRH</sequence>
<dbReference type="FunFam" id="1.10.10.10:FF:000038">
    <property type="entry name" value="Glycine cleavage system transcriptional activator"/>
    <property type="match status" value="1"/>
</dbReference>
<gene>
    <name evidence="6" type="ORF">C7I55_09905</name>
</gene>
<proteinExistence type="inferred from homology"/>
<keyword evidence="4" id="KW-0804">Transcription</keyword>
<evidence type="ECO:0000256" key="3">
    <source>
        <dbReference type="ARBA" id="ARBA00023125"/>
    </source>
</evidence>
<dbReference type="AlphaFoldDB" id="A0A2P7QRM8"/>
<evidence type="ECO:0000256" key="2">
    <source>
        <dbReference type="ARBA" id="ARBA00023015"/>
    </source>
</evidence>
<dbReference type="InterPro" id="IPR000847">
    <property type="entry name" value="LysR_HTH_N"/>
</dbReference>
<evidence type="ECO:0000313" key="7">
    <source>
        <dbReference type="Proteomes" id="UP000241167"/>
    </source>
</evidence>
<dbReference type="InterPro" id="IPR036388">
    <property type="entry name" value="WH-like_DNA-bd_sf"/>
</dbReference>
<dbReference type="RefSeq" id="WP_106512778.1">
    <property type="nucleotide sequence ID" value="NZ_PXYI01000003.1"/>
</dbReference>
<evidence type="ECO:0000256" key="4">
    <source>
        <dbReference type="ARBA" id="ARBA00023163"/>
    </source>
</evidence>
<dbReference type="OrthoDB" id="9813056at2"/>
<protein>
    <submittedName>
        <fullName evidence="6">LysR family transcriptional regulator</fullName>
    </submittedName>
</protein>
<dbReference type="GO" id="GO:0006351">
    <property type="term" value="P:DNA-templated transcription"/>
    <property type="evidence" value="ECO:0007669"/>
    <property type="project" value="TreeGrafter"/>
</dbReference>
<reference evidence="6 7" key="1">
    <citation type="submission" date="2018-03" db="EMBL/GenBank/DDBJ databases">
        <title>The draft genome of Sphingosinicella sp. GL-C-18.</title>
        <authorList>
            <person name="Liu L."/>
            <person name="Li L."/>
            <person name="Liang L."/>
            <person name="Zhang X."/>
            <person name="Wang T."/>
        </authorList>
    </citation>
    <scope>NUCLEOTIDE SEQUENCE [LARGE SCALE GENOMIC DNA]</scope>
    <source>
        <strain evidence="6 7">GL-C-18</strain>
    </source>
</reference>
<dbReference type="GO" id="GO:0003700">
    <property type="term" value="F:DNA-binding transcription factor activity"/>
    <property type="evidence" value="ECO:0007669"/>
    <property type="project" value="InterPro"/>
</dbReference>
<dbReference type="EMBL" id="PXYI01000003">
    <property type="protein sequence ID" value="PSJ40626.1"/>
    <property type="molecule type" value="Genomic_DNA"/>
</dbReference>
<keyword evidence="2" id="KW-0805">Transcription regulation</keyword>
<dbReference type="SUPFAM" id="SSF53850">
    <property type="entry name" value="Periplasmic binding protein-like II"/>
    <property type="match status" value="1"/>
</dbReference>
<dbReference type="PROSITE" id="PS50931">
    <property type="entry name" value="HTH_LYSR"/>
    <property type="match status" value="1"/>
</dbReference>
<evidence type="ECO:0000256" key="1">
    <source>
        <dbReference type="ARBA" id="ARBA00009437"/>
    </source>
</evidence>
<dbReference type="InterPro" id="IPR058163">
    <property type="entry name" value="LysR-type_TF_proteobact-type"/>
</dbReference>
<dbReference type="InterPro" id="IPR005119">
    <property type="entry name" value="LysR_subst-bd"/>
</dbReference>
<dbReference type="Gene3D" id="1.10.10.10">
    <property type="entry name" value="Winged helix-like DNA-binding domain superfamily/Winged helix DNA-binding domain"/>
    <property type="match status" value="1"/>
</dbReference>
<organism evidence="6 7">
    <name type="scientific">Allosphingosinicella deserti</name>
    <dbReference type="NCBI Taxonomy" id="2116704"/>
    <lineage>
        <taxon>Bacteria</taxon>
        <taxon>Pseudomonadati</taxon>
        <taxon>Pseudomonadota</taxon>
        <taxon>Alphaproteobacteria</taxon>
        <taxon>Sphingomonadales</taxon>
        <taxon>Sphingomonadaceae</taxon>
        <taxon>Allosphingosinicella</taxon>
    </lineage>
</organism>
<dbReference type="GO" id="GO:0043565">
    <property type="term" value="F:sequence-specific DNA binding"/>
    <property type="evidence" value="ECO:0007669"/>
    <property type="project" value="TreeGrafter"/>
</dbReference>
<comment type="caution">
    <text evidence="6">The sequence shown here is derived from an EMBL/GenBank/DDBJ whole genome shotgun (WGS) entry which is preliminary data.</text>
</comment>
<name>A0A2P7QRM8_9SPHN</name>
<dbReference type="PANTHER" id="PTHR30537:SF74">
    <property type="entry name" value="HTH-TYPE TRANSCRIPTIONAL REGULATOR TRPI"/>
    <property type="match status" value="1"/>
</dbReference>
<accession>A0A2P7QRM8</accession>
<dbReference type="CDD" id="cd08432">
    <property type="entry name" value="PBP2_GcdR_TrpI_HvrB_AmpR_like"/>
    <property type="match status" value="1"/>
</dbReference>
<comment type="similarity">
    <text evidence="1">Belongs to the LysR transcriptional regulatory family.</text>
</comment>
<feature type="domain" description="HTH lysR-type" evidence="5">
    <location>
        <begin position="5"/>
        <end position="62"/>
    </location>
</feature>
<evidence type="ECO:0000259" key="5">
    <source>
        <dbReference type="PROSITE" id="PS50931"/>
    </source>
</evidence>
<dbReference type="InterPro" id="IPR036390">
    <property type="entry name" value="WH_DNA-bd_sf"/>
</dbReference>
<dbReference type="Proteomes" id="UP000241167">
    <property type="component" value="Unassembled WGS sequence"/>
</dbReference>
<evidence type="ECO:0000313" key="6">
    <source>
        <dbReference type="EMBL" id="PSJ40626.1"/>
    </source>
</evidence>
<dbReference type="Pfam" id="PF00126">
    <property type="entry name" value="HTH_1"/>
    <property type="match status" value="1"/>
</dbReference>
<dbReference type="Pfam" id="PF03466">
    <property type="entry name" value="LysR_substrate"/>
    <property type="match status" value="1"/>
</dbReference>
<keyword evidence="3" id="KW-0238">DNA-binding</keyword>
<dbReference type="PANTHER" id="PTHR30537">
    <property type="entry name" value="HTH-TYPE TRANSCRIPTIONAL REGULATOR"/>
    <property type="match status" value="1"/>
</dbReference>
<keyword evidence="7" id="KW-1185">Reference proteome</keyword>
<dbReference type="Gene3D" id="3.40.190.10">
    <property type="entry name" value="Periplasmic binding protein-like II"/>
    <property type="match status" value="2"/>
</dbReference>
<dbReference type="PRINTS" id="PR00039">
    <property type="entry name" value="HTHLYSR"/>
</dbReference>